<gene>
    <name evidence="2" type="ORF">GJ700_03040</name>
</gene>
<proteinExistence type="predicted"/>
<dbReference type="InterPro" id="IPR011856">
    <property type="entry name" value="tRNA_endonuc-like_dom_sf"/>
</dbReference>
<dbReference type="InterPro" id="IPR014833">
    <property type="entry name" value="TnsA_N"/>
</dbReference>
<dbReference type="InterPro" id="IPR011335">
    <property type="entry name" value="Restrct_endonuc-II-like"/>
</dbReference>
<evidence type="ECO:0000313" key="2">
    <source>
        <dbReference type="EMBL" id="MRV70692.1"/>
    </source>
</evidence>
<keyword evidence="3" id="KW-1185">Reference proteome</keyword>
<dbReference type="EMBL" id="WKJJ01000002">
    <property type="protein sequence ID" value="MRV70692.1"/>
    <property type="molecule type" value="Genomic_DNA"/>
</dbReference>
<protein>
    <submittedName>
        <fullName evidence="2">Transposase</fullName>
    </submittedName>
</protein>
<evidence type="ECO:0000259" key="1">
    <source>
        <dbReference type="Pfam" id="PF08722"/>
    </source>
</evidence>
<dbReference type="AlphaFoldDB" id="A0A7X2IIJ8"/>
<dbReference type="CDD" id="cd22362">
    <property type="entry name" value="TnsA_endonuclease-like"/>
    <property type="match status" value="1"/>
</dbReference>
<sequence>MSMNQGALATLVWTRASEARKTPSRSLAERHVLPSSILHREKKMKKGPKFPPSLLKRFSAQCRGTGTYEQYIPWHRVNRSDPSSHGRSHLQIWHGRQRELLSDLELVAFLFSTMHPSVVDIREQFPLNLQLAQHELNGYQAGSVREWAPGTIELAERLQMKHPISSEAGISSSWIMTTDLLLTLKEPDGHFKLLAISVKPSVGWMTRRKLELLNLERQYWICRNVPWLLITPQLYEDRVADLLKSVSHWALGENHNDALLQWVGNQAQDFDRKNLTQILRRITQECGCPQTAQYAFWQAVWTGRLPFDLHRSWRASAPFLLVSPAAFWARNPIVSGRTAWDH</sequence>
<feature type="domain" description="TnsA endonuclease N-terminal" evidence="1">
    <location>
        <begin position="115"/>
        <end position="231"/>
    </location>
</feature>
<comment type="caution">
    <text evidence="2">The sequence shown here is derived from an EMBL/GenBank/DDBJ whole genome shotgun (WGS) entry which is preliminary data.</text>
</comment>
<name>A0A7X2IIJ8_9BURK</name>
<dbReference type="GO" id="GO:0003676">
    <property type="term" value="F:nucleic acid binding"/>
    <property type="evidence" value="ECO:0007669"/>
    <property type="project" value="InterPro"/>
</dbReference>
<dbReference type="SUPFAM" id="SSF52980">
    <property type="entry name" value="Restriction endonuclease-like"/>
    <property type="match status" value="1"/>
</dbReference>
<accession>A0A7X2IIJ8</accession>
<reference evidence="2 3" key="1">
    <citation type="submission" date="2019-11" db="EMBL/GenBank/DDBJ databases">
        <title>Novel species isolated from a subtropical stream in China.</title>
        <authorList>
            <person name="Lu H."/>
        </authorList>
    </citation>
    <scope>NUCLEOTIDE SEQUENCE [LARGE SCALE GENOMIC DNA]</scope>
    <source>
        <strain evidence="2 3">FT92W</strain>
    </source>
</reference>
<dbReference type="Pfam" id="PF08722">
    <property type="entry name" value="Tn7_TnsA-like_N"/>
    <property type="match status" value="1"/>
</dbReference>
<dbReference type="Gene3D" id="3.40.1350.10">
    <property type="match status" value="1"/>
</dbReference>
<evidence type="ECO:0000313" key="3">
    <source>
        <dbReference type="Proteomes" id="UP000446768"/>
    </source>
</evidence>
<dbReference type="Proteomes" id="UP000446768">
    <property type="component" value="Unassembled WGS sequence"/>
</dbReference>
<organism evidence="2 3">
    <name type="scientific">Pseudoduganella rivuli</name>
    <dbReference type="NCBI Taxonomy" id="2666085"/>
    <lineage>
        <taxon>Bacteria</taxon>
        <taxon>Pseudomonadati</taxon>
        <taxon>Pseudomonadota</taxon>
        <taxon>Betaproteobacteria</taxon>
        <taxon>Burkholderiales</taxon>
        <taxon>Oxalobacteraceae</taxon>
        <taxon>Telluria group</taxon>
        <taxon>Pseudoduganella</taxon>
    </lineage>
</organism>